<evidence type="ECO:0000256" key="9">
    <source>
        <dbReference type="ARBA" id="ARBA00022692"/>
    </source>
</evidence>
<keyword evidence="13 19" id="KW-0472">Membrane</keyword>
<dbReference type="InterPro" id="IPR003763">
    <property type="entry name" value="CDP-diacylglyc_Pase"/>
</dbReference>
<dbReference type="EC" id="3.6.1.26" evidence="6"/>
<keyword evidence="10 20" id="KW-0378">Hydrolase</keyword>
<evidence type="ECO:0000313" key="21">
    <source>
        <dbReference type="Proteomes" id="UP000682202"/>
    </source>
</evidence>
<keyword evidence="14" id="KW-0594">Phospholipid biosynthesis</keyword>
<evidence type="ECO:0000256" key="13">
    <source>
        <dbReference type="ARBA" id="ARBA00023136"/>
    </source>
</evidence>
<evidence type="ECO:0000256" key="16">
    <source>
        <dbReference type="ARBA" id="ARBA00032888"/>
    </source>
</evidence>
<dbReference type="GO" id="GO:0005886">
    <property type="term" value="C:plasma membrane"/>
    <property type="evidence" value="ECO:0007669"/>
    <property type="project" value="UniProtKB-SubCell"/>
</dbReference>
<feature type="region of interest" description="Disordered" evidence="18">
    <location>
        <begin position="269"/>
        <end position="290"/>
    </location>
</feature>
<dbReference type="Pfam" id="PF02611">
    <property type="entry name" value="CDH"/>
    <property type="match status" value="1"/>
</dbReference>
<dbReference type="Proteomes" id="UP000682202">
    <property type="component" value="Chromosome"/>
</dbReference>
<organism evidence="20 21">
    <name type="scientific">Mycobacterium spongiae</name>
    <dbReference type="NCBI Taxonomy" id="886343"/>
    <lineage>
        <taxon>Bacteria</taxon>
        <taxon>Bacillati</taxon>
        <taxon>Actinomycetota</taxon>
        <taxon>Actinomycetes</taxon>
        <taxon>Mycobacteriales</taxon>
        <taxon>Mycobacteriaceae</taxon>
        <taxon>Mycobacterium</taxon>
    </lineage>
</organism>
<keyword evidence="11 19" id="KW-1133">Transmembrane helix</keyword>
<evidence type="ECO:0000256" key="19">
    <source>
        <dbReference type="SAM" id="Phobius"/>
    </source>
</evidence>
<evidence type="ECO:0000256" key="7">
    <source>
        <dbReference type="ARBA" id="ARBA00022475"/>
    </source>
</evidence>
<proteinExistence type="inferred from homology"/>
<evidence type="ECO:0000256" key="17">
    <source>
        <dbReference type="ARBA" id="ARBA00032892"/>
    </source>
</evidence>
<protein>
    <recommendedName>
        <fullName evidence="6">CDP-diacylglycerol diphosphatase</fullName>
        <ecNumber evidence="6">3.6.1.26</ecNumber>
    </recommendedName>
    <alternativeName>
        <fullName evidence="16">CDP-diacylglycerol phosphatidylhydrolase</fullName>
    </alternativeName>
    <alternativeName>
        <fullName evidence="17">CDP-diglyceride hydrolase</fullName>
    </alternativeName>
</protein>
<comment type="subcellular location">
    <subcellularLocation>
        <location evidence="2">Cell membrane</location>
        <topology evidence="2">Single-pass membrane protein</topology>
    </subcellularLocation>
</comment>
<evidence type="ECO:0000256" key="14">
    <source>
        <dbReference type="ARBA" id="ARBA00023209"/>
    </source>
</evidence>
<feature type="region of interest" description="Disordered" evidence="18">
    <location>
        <begin position="1"/>
        <end position="30"/>
    </location>
</feature>
<dbReference type="Gene3D" id="3.30.428.30">
    <property type="entry name" value="HIT family - CDH-like"/>
    <property type="match status" value="1"/>
</dbReference>
<dbReference type="NCBIfam" id="NF003986">
    <property type="entry name" value="PRK05471.1-5"/>
    <property type="match status" value="1"/>
</dbReference>
<comment type="pathway">
    <text evidence="4">Lipid metabolism.</text>
</comment>
<evidence type="ECO:0000256" key="10">
    <source>
        <dbReference type="ARBA" id="ARBA00022801"/>
    </source>
</evidence>
<dbReference type="GO" id="GO:0008654">
    <property type="term" value="P:phospholipid biosynthetic process"/>
    <property type="evidence" value="ECO:0007669"/>
    <property type="project" value="UniProtKB-KW"/>
</dbReference>
<evidence type="ECO:0000313" key="20">
    <source>
        <dbReference type="EMBL" id="QUR65768.1"/>
    </source>
</evidence>
<evidence type="ECO:0000256" key="5">
    <source>
        <dbReference type="ARBA" id="ARBA00006435"/>
    </source>
</evidence>
<comment type="pathway">
    <text evidence="3">Phospholipid metabolism; CDP-diacylglycerol degradation; phosphatidate from CDP-diacylglycerol: step 1/1.</text>
</comment>
<gene>
    <name evidence="20" type="ORF">F6B93_00560</name>
</gene>
<feature type="transmembrane region" description="Helical" evidence="19">
    <location>
        <begin position="41"/>
        <end position="63"/>
    </location>
</feature>
<keyword evidence="9 19" id="KW-0812">Transmembrane</keyword>
<evidence type="ECO:0000256" key="4">
    <source>
        <dbReference type="ARBA" id="ARBA00005189"/>
    </source>
</evidence>
<evidence type="ECO:0000256" key="8">
    <source>
        <dbReference type="ARBA" id="ARBA00022516"/>
    </source>
</evidence>
<evidence type="ECO:0000256" key="18">
    <source>
        <dbReference type="SAM" id="MobiDB-lite"/>
    </source>
</evidence>
<keyword evidence="21" id="KW-1185">Reference proteome</keyword>
<evidence type="ECO:0000256" key="3">
    <source>
        <dbReference type="ARBA" id="ARBA00004927"/>
    </source>
</evidence>
<dbReference type="KEGG" id="mspg:F6B93_00560"/>
<keyword evidence="7" id="KW-1003">Cell membrane</keyword>
<evidence type="ECO:0000256" key="11">
    <source>
        <dbReference type="ARBA" id="ARBA00022989"/>
    </source>
</evidence>
<accession>A0A975JW34</accession>
<dbReference type="SUPFAM" id="SSF54197">
    <property type="entry name" value="HIT-like"/>
    <property type="match status" value="1"/>
</dbReference>
<keyword evidence="15" id="KW-1208">Phospholipid metabolism</keyword>
<comment type="catalytic activity">
    <reaction evidence="1">
        <text>a CDP-1,2-diacyl-sn-glycerol + H2O = a 1,2-diacyl-sn-glycero-3-phosphate + CMP + 2 H(+)</text>
        <dbReference type="Rhea" id="RHEA:15221"/>
        <dbReference type="ChEBI" id="CHEBI:15377"/>
        <dbReference type="ChEBI" id="CHEBI:15378"/>
        <dbReference type="ChEBI" id="CHEBI:58332"/>
        <dbReference type="ChEBI" id="CHEBI:58608"/>
        <dbReference type="ChEBI" id="CHEBI:60377"/>
        <dbReference type="EC" id="3.6.1.26"/>
    </reaction>
</comment>
<evidence type="ECO:0000256" key="1">
    <source>
        <dbReference type="ARBA" id="ARBA00001007"/>
    </source>
</evidence>
<name>A0A975JW34_9MYCO</name>
<keyword evidence="12" id="KW-0443">Lipid metabolism</keyword>
<comment type="similarity">
    <text evidence="5">Belongs to the Cdh family.</text>
</comment>
<dbReference type="AlphaFoldDB" id="A0A975JW34"/>
<evidence type="ECO:0000256" key="12">
    <source>
        <dbReference type="ARBA" id="ARBA00023098"/>
    </source>
</evidence>
<feature type="compositionally biased region" description="Basic and acidic residues" evidence="18">
    <location>
        <begin position="18"/>
        <end position="27"/>
    </location>
</feature>
<dbReference type="GO" id="GO:0008715">
    <property type="term" value="F:CDP-diacylglycerol diphosphatase activity"/>
    <property type="evidence" value="ECO:0007669"/>
    <property type="project" value="UniProtKB-EC"/>
</dbReference>
<dbReference type="EMBL" id="CP046600">
    <property type="protein sequence ID" value="QUR65768.1"/>
    <property type="molecule type" value="Genomic_DNA"/>
</dbReference>
<evidence type="ECO:0000256" key="15">
    <source>
        <dbReference type="ARBA" id="ARBA00023264"/>
    </source>
</evidence>
<evidence type="ECO:0000256" key="6">
    <source>
        <dbReference type="ARBA" id="ARBA00012375"/>
    </source>
</evidence>
<sequence length="290" mass="30646">MVSDHCGIGPAPLSGEQPGEHVDDGHVNAEGFAPASRRPRLLALLILVAAVVGSLSVGGLGWAHADPDALWRIVHDQCVPHQQQTGDPAPCALVDLHAGEDKGYAVYKDIDGPTQFLLIPTARITGIESPALLAPDATNYFAAAWRARTFVEQRAGHPVPRDWMSLAVNSEVGRTQDQLHVHIDRLGPDVHEALRLHAAEMGPAWKPFPIPLAGHRYSAMVVTGDNLDVNPFALAADGVPGARHDMGLETLVVVGAVLAGGQPGFTILAGHADPSTGDTGSGEELQDHNW</sequence>
<keyword evidence="8" id="KW-0444">Lipid biosynthesis</keyword>
<evidence type="ECO:0000256" key="2">
    <source>
        <dbReference type="ARBA" id="ARBA00004162"/>
    </source>
</evidence>
<reference evidence="20" key="1">
    <citation type="submission" date="2019-12" db="EMBL/GenBank/DDBJ databases">
        <title>Mycobacterium spongiae sp. nov.</title>
        <authorList>
            <person name="Stinear T."/>
        </authorList>
    </citation>
    <scope>NUCLEOTIDE SEQUENCE</scope>
    <source>
        <strain evidence="20">FSD4b-SM</strain>
    </source>
</reference>
<dbReference type="InterPro" id="IPR036265">
    <property type="entry name" value="HIT-like_sf"/>
</dbReference>